<protein>
    <recommendedName>
        <fullName evidence="7">FYVE-type domain-containing protein</fullName>
    </recommendedName>
</protein>
<keyword evidence="1" id="KW-0479">Metal-binding</keyword>
<feature type="compositionally biased region" description="Low complexity" evidence="6">
    <location>
        <begin position="1468"/>
        <end position="1482"/>
    </location>
</feature>
<feature type="region of interest" description="Disordered" evidence="6">
    <location>
        <begin position="1181"/>
        <end position="1206"/>
    </location>
</feature>
<dbReference type="InterPro" id="IPR000306">
    <property type="entry name" value="Znf_FYVE"/>
</dbReference>
<feature type="compositionally biased region" description="Low complexity" evidence="6">
    <location>
        <begin position="1184"/>
        <end position="1206"/>
    </location>
</feature>
<sequence length="1652" mass="182275">MSGQQQQWGGEPKQQPGSDAESTSSPIPAPLVFYDAGSVLSVPVTPQQVMAFNPREQSRTVHIMPDGSEYYGDFLLDRPHGIGIMLFKSTSATYGSGDRYGGAWHNGLFHGEGVLITSGFTYQGGFYEGKMHGHGRMTYSRRVSDMVLRGISVFSPFEQTNAPLEYTGDFHHTHHRHGRGMARYVNGDVYDGDWISNRRQGQGKLVTESGEVYEGQWDRDERHGYGKISYADGGQFKGMMVHNKRHGEGVMLFSNGDEYYGTFTNDTIRGQGTMRYKNGDVYEGMWKDGLRNGEGKYTLRKQGAIVEGCFVHGLIQGRGVVQHPGVSTFVGEFDRGERKEGTIFWHDSFPDDKSCYQGEWLGEKMHGHGLLWYRNGDFFFGRFVKNKRQGPGNIRYADGTEYSGYFNNDVREGEGILQGTNGSIQAGLWCGDAFIEGYDGEWGNKTFNGIGHLQLREPSTVGISGINNSSSGNSSPRMGNTKDSSSVIASAAAAVAAGTPPIIEYFGLFQNGVRQGPGILRLAGHTIMGDWNNDVLDCEAGSWEFPSGDLYMGSFKNGNRDGNVGRIWFADGSFFIGRWKLDAPLGEGVFHATDPKDPIYAPEESEVNTGDTATSSSSNNNNTKNVKGNEETNKNSSNSGGGNSFGMMNMFMNLFRRKLSEEEEDKREIIGFHDHYVLIGEWELARLPYTLYQSIMSRVSSSVSNTNLSKPPLSISVGMQERHGVVVFKSGVVVRTEWLQNHPRLMLPHRWDAPLHQKIYPIQNGDNRNNTNPGVTTGQKACTFCDKVYTFFRKETTCTLCERSSCSSCLHPIDVRGHPQIEALVRLRMGSPTGGIGGTSSSSSPGSGGNENMSSGSGGGTVVADISALPSQVPACFDCGRAALLGLEFNTIWLPMRYCQGFAKSEEDENSREGGEKKESATAVTTTTTATATVTSGLSITTPLTPESYDREQRLLKSITSFIPMEEDYKEVEREEYIVYEGYTCRSVPHIYGSLWWGKRHYYCGDFQEGRRHGRGVQIFPNGEQYVGQFIDDVWDGPGVYCADDGTVYEGLWREGRLATLRYRGEVDAQQRPHGCGESYSADGGRYNGEWSHGVWHGTGIEQRGNGVVYRGEFVSGEREGRGKLVGLASVFDGEFVAGRREGRGMERFGECMVVGEWRRDVLVGAVRVYDGITQTVYDTTFADNSDSNNTNKNKSNNDNNGVAGGDDNMCGGERDDCFAPPVMVDDMHSPTCALCHVSFSLFLRRHHCRLCGFVVCDACSQRRVTLPAHFKLEGPQRVCDACSQRLKQRRMLGVKRYLNGEVYAGCWSQGQWVSRGLFRRRDGSMIVMDIAGRPLQGNKETTTTTTTTTTNTTTDNKTETSKPSGDSVLDAAPAVEELRLLPASPNAAVDAFSLWWGMMLTVANLHVPLDLTPLTEFVLPRPEEMKPLKLFSTVSSAHDNSAAVRAVKYTPAIAPRPPPCPVPQPPSSSSTSTSLSSQTKQEGLSEQHELFMIPPRPIICDSILEQRVKNSRMEIFPAVPPTSYNNSSSSSDTNNVVMLSCYTQETLLPPTPQPPPVNTNEHVPWDDWNVRPVPKIRNATAGTGTTAEWHQMPFACLFMRPDVNDVDRVVRGETARWSPTPMKGPQVFTVTDTLAEGVIVEQNDVNPSSPM</sequence>
<dbReference type="OrthoDB" id="270720at2759"/>
<proteinExistence type="predicted"/>
<feature type="compositionally biased region" description="Low complexity" evidence="6">
    <location>
        <begin position="1340"/>
        <end position="1356"/>
    </location>
</feature>
<feature type="compositionally biased region" description="Pro residues" evidence="6">
    <location>
        <begin position="1455"/>
        <end position="1467"/>
    </location>
</feature>
<feature type="domain" description="FYVE-type" evidence="7">
    <location>
        <begin position="1227"/>
        <end position="1288"/>
    </location>
</feature>
<dbReference type="SMART" id="SM00064">
    <property type="entry name" value="FYVE"/>
    <property type="match status" value="1"/>
</dbReference>
<dbReference type="GeneID" id="39986768"/>
<evidence type="ECO:0000256" key="3">
    <source>
        <dbReference type="ARBA" id="ARBA00022771"/>
    </source>
</evidence>
<evidence type="ECO:0000256" key="6">
    <source>
        <dbReference type="SAM" id="MobiDB-lite"/>
    </source>
</evidence>
<dbReference type="SMART" id="SM00698">
    <property type="entry name" value="MORN"/>
    <property type="match status" value="19"/>
</dbReference>
<keyword evidence="9" id="KW-1185">Reference proteome</keyword>
<feature type="region of interest" description="Disordered" evidence="6">
    <location>
        <begin position="594"/>
        <end position="644"/>
    </location>
</feature>
<organism evidence="8 9">
    <name type="scientific">Trypanosoma theileri</name>
    <dbReference type="NCBI Taxonomy" id="67003"/>
    <lineage>
        <taxon>Eukaryota</taxon>
        <taxon>Discoba</taxon>
        <taxon>Euglenozoa</taxon>
        <taxon>Kinetoplastea</taxon>
        <taxon>Metakinetoplastina</taxon>
        <taxon>Trypanosomatida</taxon>
        <taxon>Trypanosomatidae</taxon>
        <taxon>Trypanosoma</taxon>
    </lineage>
</organism>
<evidence type="ECO:0000313" key="8">
    <source>
        <dbReference type="EMBL" id="ORC87532.1"/>
    </source>
</evidence>
<keyword evidence="3 5" id="KW-0863">Zinc-finger</keyword>
<dbReference type="PANTHER" id="PTHR43215">
    <property type="entry name" value="RADIAL SPOKE HEAD 1 HOMOLOG"/>
    <property type="match status" value="1"/>
</dbReference>
<feature type="region of interest" description="Disordered" evidence="6">
    <location>
        <begin position="1"/>
        <end position="26"/>
    </location>
</feature>
<comment type="caution">
    <text evidence="8">The sequence shown here is derived from an EMBL/GenBank/DDBJ whole genome shotgun (WGS) entry which is preliminary data.</text>
</comment>
<dbReference type="EMBL" id="NBCO01000021">
    <property type="protein sequence ID" value="ORC87532.1"/>
    <property type="molecule type" value="Genomic_DNA"/>
</dbReference>
<keyword evidence="2" id="KW-0677">Repeat</keyword>
<keyword evidence="4" id="KW-0862">Zinc</keyword>
<dbReference type="InterPro" id="IPR017455">
    <property type="entry name" value="Znf_FYVE-rel"/>
</dbReference>
<reference evidence="8 9" key="1">
    <citation type="submission" date="2017-03" db="EMBL/GenBank/DDBJ databases">
        <title>An alternative strategy for trypanosome survival in the mammalian bloodstream revealed through genome and transcriptome analysis of the ubiquitous bovine parasite Trypanosoma (Megatrypanum) theileri.</title>
        <authorList>
            <person name="Kelly S."/>
            <person name="Ivens A."/>
            <person name="Mott A."/>
            <person name="O'Neill E."/>
            <person name="Emms D."/>
            <person name="Macleod O."/>
            <person name="Voorheis P."/>
            <person name="Matthews J."/>
            <person name="Matthews K."/>
            <person name="Carrington M."/>
        </authorList>
    </citation>
    <scope>NUCLEOTIDE SEQUENCE [LARGE SCALE GENOMIC DNA]</scope>
    <source>
        <strain evidence="8">Edinburgh</strain>
    </source>
</reference>
<feature type="region of interest" description="Disordered" evidence="6">
    <location>
        <begin position="1455"/>
        <end position="1486"/>
    </location>
</feature>
<dbReference type="Proteomes" id="UP000192257">
    <property type="component" value="Unassembled WGS sequence"/>
</dbReference>
<dbReference type="SUPFAM" id="SSF57903">
    <property type="entry name" value="FYVE/PHD zinc finger"/>
    <property type="match status" value="2"/>
</dbReference>
<dbReference type="InterPro" id="IPR013083">
    <property type="entry name" value="Znf_RING/FYVE/PHD"/>
</dbReference>
<dbReference type="CDD" id="cd00065">
    <property type="entry name" value="FYVE_like_SF"/>
    <property type="match status" value="1"/>
</dbReference>
<dbReference type="Gene3D" id="3.30.40.10">
    <property type="entry name" value="Zinc/RING finger domain, C3HC4 (zinc finger)"/>
    <property type="match status" value="1"/>
</dbReference>
<evidence type="ECO:0000313" key="9">
    <source>
        <dbReference type="Proteomes" id="UP000192257"/>
    </source>
</evidence>
<gene>
    <name evidence="8" type="ORF">TM35_000211380</name>
</gene>
<dbReference type="PROSITE" id="PS50178">
    <property type="entry name" value="ZF_FYVE"/>
    <property type="match status" value="1"/>
</dbReference>
<feature type="compositionally biased region" description="Low complexity" evidence="6">
    <location>
        <begin position="1"/>
        <end position="17"/>
    </location>
</feature>
<dbReference type="STRING" id="67003.A0A1X0NS48"/>
<evidence type="ECO:0000259" key="7">
    <source>
        <dbReference type="PROSITE" id="PS50178"/>
    </source>
</evidence>
<dbReference type="RefSeq" id="XP_028881598.1">
    <property type="nucleotide sequence ID" value="XM_029026988.1"/>
</dbReference>
<feature type="compositionally biased region" description="Basic and acidic residues" evidence="6">
    <location>
        <begin position="911"/>
        <end position="920"/>
    </location>
</feature>
<evidence type="ECO:0000256" key="4">
    <source>
        <dbReference type="ARBA" id="ARBA00022833"/>
    </source>
</evidence>
<dbReference type="Pfam" id="PF01363">
    <property type="entry name" value="FYVE"/>
    <property type="match status" value="1"/>
</dbReference>
<dbReference type="Pfam" id="PF02493">
    <property type="entry name" value="MORN"/>
    <property type="match status" value="20"/>
</dbReference>
<feature type="region of interest" description="Disordered" evidence="6">
    <location>
        <begin position="906"/>
        <end position="927"/>
    </location>
</feature>
<dbReference type="Gene3D" id="2.20.110.10">
    <property type="entry name" value="Histone H3 K4-specific methyltransferase SET7/9 N-terminal domain"/>
    <property type="match status" value="6"/>
</dbReference>
<dbReference type="SUPFAM" id="SSF82185">
    <property type="entry name" value="Histone H3 K4-specific methyltransferase SET7/9 N-terminal domain"/>
    <property type="match status" value="7"/>
</dbReference>
<name>A0A1X0NS48_9TRYP</name>
<feature type="region of interest" description="Disordered" evidence="6">
    <location>
        <begin position="832"/>
        <end position="858"/>
    </location>
</feature>
<evidence type="ECO:0000256" key="1">
    <source>
        <dbReference type="ARBA" id="ARBA00022723"/>
    </source>
</evidence>
<dbReference type="PANTHER" id="PTHR43215:SF14">
    <property type="entry name" value="RADIAL SPOKE HEAD 1 HOMOLOG"/>
    <property type="match status" value="1"/>
</dbReference>
<dbReference type="GO" id="GO:0008270">
    <property type="term" value="F:zinc ion binding"/>
    <property type="evidence" value="ECO:0007669"/>
    <property type="project" value="UniProtKB-KW"/>
</dbReference>
<evidence type="ECO:0000256" key="2">
    <source>
        <dbReference type="ARBA" id="ARBA00022737"/>
    </source>
</evidence>
<accession>A0A1X0NS48</accession>
<dbReference type="InterPro" id="IPR003409">
    <property type="entry name" value="MORN"/>
</dbReference>
<evidence type="ECO:0000256" key="5">
    <source>
        <dbReference type="PROSITE-ProRule" id="PRU00091"/>
    </source>
</evidence>
<dbReference type="VEuPathDB" id="TriTrypDB:TM35_000211380"/>
<feature type="compositionally biased region" description="Low complexity" evidence="6">
    <location>
        <begin position="839"/>
        <end position="855"/>
    </location>
</feature>
<dbReference type="InterPro" id="IPR011011">
    <property type="entry name" value="Znf_FYVE_PHD"/>
</dbReference>
<feature type="compositionally biased region" description="Low complexity" evidence="6">
    <location>
        <begin position="608"/>
        <end position="626"/>
    </location>
</feature>
<feature type="region of interest" description="Disordered" evidence="6">
    <location>
        <begin position="1335"/>
        <end position="1369"/>
    </location>
</feature>